<dbReference type="PANTHER" id="PTHR46696:SF1">
    <property type="entry name" value="CYTOCHROME P450 YJIB-RELATED"/>
    <property type="match status" value="1"/>
</dbReference>
<dbReference type="InterPro" id="IPR002397">
    <property type="entry name" value="Cyt_P450_B"/>
</dbReference>
<evidence type="ECO:0000256" key="1">
    <source>
        <dbReference type="ARBA" id="ARBA00010617"/>
    </source>
</evidence>
<evidence type="ECO:0000313" key="5">
    <source>
        <dbReference type="Proteomes" id="UP000007150"/>
    </source>
</evidence>
<dbReference type="Pfam" id="PF00067">
    <property type="entry name" value="p450"/>
    <property type="match status" value="1"/>
</dbReference>
<keyword evidence="2" id="KW-0503">Monooxygenase</keyword>
<dbReference type="HOGENOM" id="CLU_033716_0_2_5"/>
<protein>
    <submittedName>
        <fullName evidence="4">Cytochrome P450</fullName>
    </submittedName>
</protein>
<dbReference type="InterPro" id="IPR036396">
    <property type="entry name" value="Cyt_P450_sf"/>
</dbReference>
<keyword evidence="2" id="KW-0408">Iron</keyword>
<dbReference type="PRINTS" id="PR00359">
    <property type="entry name" value="BP450"/>
</dbReference>
<proteinExistence type="inferred from homology"/>
<keyword evidence="2" id="KW-0349">Heme</keyword>
<dbReference type="Proteomes" id="UP000007150">
    <property type="component" value="Chromosome 2"/>
</dbReference>
<dbReference type="Gene3D" id="1.10.630.10">
    <property type="entry name" value="Cytochrome P450"/>
    <property type="match status" value="1"/>
</dbReference>
<dbReference type="AlphaFoldDB" id="F6F383"/>
<gene>
    <name evidence="4" type="ORF">Sphch_3292</name>
</gene>
<dbReference type="GO" id="GO:0005506">
    <property type="term" value="F:iron ion binding"/>
    <property type="evidence" value="ECO:0007669"/>
    <property type="project" value="InterPro"/>
</dbReference>
<evidence type="ECO:0000256" key="3">
    <source>
        <dbReference type="SAM" id="MobiDB-lite"/>
    </source>
</evidence>
<keyword evidence="5" id="KW-1185">Reference proteome</keyword>
<dbReference type="PANTHER" id="PTHR46696">
    <property type="entry name" value="P450, PUTATIVE (EUROFUNG)-RELATED"/>
    <property type="match status" value="1"/>
</dbReference>
<comment type="similarity">
    <text evidence="1 2">Belongs to the cytochrome P450 family.</text>
</comment>
<feature type="region of interest" description="Disordered" evidence="3">
    <location>
        <begin position="81"/>
        <end position="102"/>
    </location>
</feature>
<reference evidence="4 5" key="1">
    <citation type="submission" date="2011-05" db="EMBL/GenBank/DDBJ databases">
        <title>Complete sequence of chromosome 2 of Sphingobium chlorophenolicum L-1.</title>
        <authorList>
            <consortium name="US DOE Joint Genome Institute"/>
            <person name="Lucas S."/>
            <person name="Han J."/>
            <person name="Lapidus A."/>
            <person name="Cheng J.-F."/>
            <person name="Goodwin L."/>
            <person name="Pitluck S."/>
            <person name="Peters L."/>
            <person name="Daligault H."/>
            <person name="Han C."/>
            <person name="Tapia R."/>
            <person name="Land M."/>
            <person name="Hauser L."/>
            <person name="Kyrpides N."/>
            <person name="Ivanova N."/>
            <person name="Pagani I."/>
            <person name="Turner P."/>
            <person name="Copley S."/>
            <person name="Woyke T."/>
        </authorList>
    </citation>
    <scope>NUCLEOTIDE SEQUENCE [LARGE SCALE GENOMIC DNA]</scope>
    <source>
        <strain evidence="4 5">L-1</strain>
    </source>
</reference>
<dbReference type="GO" id="GO:0016705">
    <property type="term" value="F:oxidoreductase activity, acting on paired donors, with incorporation or reduction of molecular oxygen"/>
    <property type="evidence" value="ECO:0007669"/>
    <property type="project" value="InterPro"/>
</dbReference>
<accession>F6F383</accession>
<name>F6F383_SPHCR</name>
<dbReference type="KEGG" id="sch:Sphch_3292"/>
<keyword evidence="2" id="KW-0479">Metal-binding</keyword>
<dbReference type="GO" id="GO:0020037">
    <property type="term" value="F:heme binding"/>
    <property type="evidence" value="ECO:0007669"/>
    <property type="project" value="InterPro"/>
</dbReference>
<evidence type="ECO:0000256" key="2">
    <source>
        <dbReference type="RuleBase" id="RU000461"/>
    </source>
</evidence>
<dbReference type="InterPro" id="IPR017972">
    <property type="entry name" value="Cyt_P450_CS"/>
</dbReference>
<dbReference type="GO" id="GO:0004497">
    <property type="term" value="F:monooxygenase activity"/>
    <property type="evidence" value="ECO:0007669"/>
    <property type="project" value="UniProtKB-KW"/>
</dbReference>
<evidence type="ECO:0000313" key="4">
    <source>
        <dbReference type="EMBL" id="AEG50895.1"/>
    </source>
</evidence>
<dbReference type="PROSITE" id="PS00086">
    <property type="entry name" value="CYTOCHROME_P450"/>
    <property type="match status" value="1"/>
</dbReference>
<dbReference type="SUPFAM" id="SSF48264">
    <property type="entry name" value="Cytochrome P450"/>
    <property type="match status" value="1"/>
</dbReference>
<dbReference type="InterPro" id="IPR001128">
    <property type="entry name" value="Cyt_P450"/>
</dbReference>
<organism evidence="4 5">
    <name type="scientific">Sphingobium chlorophenolicum L-1</name>
    <dbReference type="NCBI Taxonomy" id="690566"/>
    <lineage>
        <taxon>Bacteria</taxon>
        <taxon>Pseudomonadati</taxon>
        <taxon>Pseudomonadota</taxon>
        <taxon>Alphaproteobacteria</taxon>
        <taxon>Sphingomonadales</taxon>
        <taxon>Sphingomonadaceae</taxon>
        <taxon>Sphingobium</taxon>
    </lineage>
</organism>
<keyword evidence="2" id="KW-0560">Oxidoreductase</keyword>
<dbReference type="STRING" id="690566.Sphch_3292"/>
<sequence length="423" mass="46879">MCNMCQKSDECSLRQQKVSNLSDQAPPSFDIDPFDNAYLRDPYAWHGFLRQAAPVIHLSKYDCYAVGRYDEVKEAMSNHEDFSSADGTGLGSLSKGTAQRSRSPIIEVDPPEHNAVRRPMNNILSPRLVKEWTDAFAASAASVVDAALAKDSFDIIGEIVEPFVLEAFPDFLGIGKEGRENFLLIGDFVLNSLGPDNELYRKTAKAAEPVLGWMMSKYDRGAMAPGRLGALIWKGVDEGKIDPSIAETLIRTFLRGGTDTVISGLGTLLAQLVLRPDQWEILKNDRSKMSTAIDEAIRLESPAQSMFRNTRRQVKLGGYVLEADKKILCSLGAANRDPDRWRNPDQFDFNRSVQGHLGFGVGVHFCIGQRLARAETEAMLGALLDRVDSFEAVGEPEWRMNNVARRLDNFRVSATRLAECASS</sequence>
<dbReference type="EMBL" id="CP002799">
    <property type="protein sequence ID" value="AEG50895.1"/>
    <property type="molecule type" value="Genomic_DNA"/>
</dbReference>